<protein>
    <submittedName>
        <fullName evidence="2">Uncharacterized protein</fullName>
    </submittedName>
</protein>
<sequence length="179" mass="19568">MPCALALALALPSLIKELKAAYLLLAAAVAVSLLTLRVATATATATASIKREVKNAPYTIICLSLSLLLLDLTSLAFPRIWHWFGKGTGIAGDVAETHDDLWCRWETEAKDSCLSEKISKDSTLMKSKQASVRTWQSMVLVNNRLFRESESSISSIEELNHNGINGYAIFVSRKGSAKR</sequence>
<keyword evidence="1" id="KW-1133">Transmembrane helix</keyword>
<evidence type="ECO:0000256" key="1">
    <source>
        <dbReference type="SAM" id="Phobius"/>
    </source>
</evidence>
<keyword evidence="1" id="KW-0812">Transmembrane</keyword>
<evidence type="ECO:0000313" key="3">
    <source>
        <dbReference type="Proteomes" id="UP001472677"/>
    </source>
</evidence>
<evidence type="ECO:0000313" key="2">
    <source>
        <dbReference type="EMBL" id="KAK8537003.1"/>
    </source>
</evidence>
<feature type="transmembrane region" description="Helical" evidence="1">
    <location>
        <begin position="58"/>
        <end position="77"/>
    </location>
</feature>
<dbReference type="EMBL" id="JBBPBM010000028">
    <property type="protein sequence ID" value="KAK8537003.1"/>
    <property type="molecule type" value="Genomic_DNA"/>
</dbReference>
<feature type="transmembrane region" description="Helical" evidence="1">
    <location>
        <begin position="25"/>
        <end position="46"/>
    </location>
</feature>
<accession>A0ABR2DDJ6</accession>
<gene>
    <name evidence="2" type="ORF">V6N12_043184</name>
</gene>
<comment type="caution">
    <text evidence="2">The sequence shown here is derived from an EMBL/GenBank/DDBJ whole genome shotgun (WGS) entry which is preliminary data.</text>
</comment>
<proteinExistence type="predicted"/>
<reference evidence="2 3" key="1">
    <citation type="journal article" date="2024" name="G3 (Bethesda)">
        <title>Genome assembly of Hibiscus sabdariffa L. provides insights into metabolisms of medicinal natural products.</title>
        <authorList>
            <person name="Kim T."/>
        </authorList>
    </citation>
    <scope>NUCLEOTIDE SEQUENCE [LARGE SCALE GENOMIC DNA]</scope>
    <source>
        <strain evidence="2">TK-2024</strain>
        <tissue evidence="2">Old leaves</tissue>
    </source>
</reference>
<keyword evidence="1" id="KW-0472">Membrane</keyword>
<keyword evidence="3" id="KW-1185">Reference proteome</keyword>
<organism evidence="2 3">
    <name type="scientific">Hibiscus sabdariffa</name>
    <name type="common">roselle</name>
    <dbReference type="NCBI Taxonomy" id="183260"/>
    <lineage>
        <taxon>Eukaryota</taxon>
        <taxon>Viridiplantae</taxon>
        <taxon>Streptophyta</taxon>
        <taxon>Embryophyta</taxon>
        <taxon>Tracheophyta</taxon>
        <taxon>Spermatophyta</taxon>
        <taxon>Magnoliopsida</taxon>
        <taxon>eudicotyledons</taxon>
        <taxon>Gunneridae</taxon>
        <taxon>Pentapetalae</taxon>
        <taxon>rosids</taxon>
        <taxon>malvids</taxon>
        <taxon>Malvales</taxon>
        <taxon>Malvaceae</taxon>
        <taxon>Malvoideae</taxon>
        <taxon>Hibiscus</taxon>
    </lineage>
</organism>
<name>A0ABR2DDJ6_9ROSI</name>
<dbReference type="Proteomes" id="UP001472677">
    <property type="component" value="Unassembled WGS sequence"/>
</dbReference>